<sequence>MSSYNAFAKYYDTLTQNVDYPARADYFNKLIQKFGNGGKLLLDLACGTGSLSREFAKKGYDVIGIDSSYEMLGCAMGNTSPELGIQYIRQTMQGLDLYGTIDACVCALDSINHITAKNVLQKGFSRVSLFLDPEGVFIFDVNTLYKQQVILANNTFVYDYENVYCVWQNTFSPESATTRIELDFFEYDTESGAYYRQEEAFEERAYSHEELAEMLDNAGLRIMACFEGDTMDSVKDNTQRAVYITKKK</sequence>
<dbReference type="InterPro" id="IPR041698">
    <property type="entry name" value="Methyltransf_25"/>
</dbReference>
<dbReference type="Proteomes" id="UP000199182">
    <property type="component" value="Unassembled WGS sequence"/>
</dbReference>
<proteinExistence type="predicted"/>
<keyword evidence="2" id="KW-0489">Methyltransferase</keyword>
<dbReference type="GO" id="GO:0032259">
    <property type="term" value="P:methylation"/>
    <property type="evidence" value="ECO:0007669"/>
    <property type="project" value="UniProtKB-KW"/>
</dbReference>
<keyword evidence="3" id="KW-1185">Reference proteome</keyword>
<dbReference type="PANTHER" id="PTHR43591">
    <property type="entry name" value="METHYLTRANSFERASE"/>
    <property type="match status" value="1"/>
</dbReference>
<dbReference type="InterPro" id="IPR029063">
    <property type="entry name" value="SAM-dependent_MTases_sf"/>
</dbReference>
<gene>
    <name evidence="2" type="ORF">SAMN05192585_11917</name>
</gene>
<dbReference type="PANTHER" id="PTHR43591:SF110">
    <property type="entry name" value="RHODANESE DOMAIN-CONTAINING PROTEIN"/>
    <property type="match status" value="1"/>
</dbReference>
<evidence type="ECO:0000313" key="2">
    <source>
        <dbReference type="EMBL" id="SDN42901.1"/>
    </source>
</evidence>
<dbReference type="Gene3D" id="3.40.50.150">
    <property type="entry name" value="Vaccinia Virus protein VP39"/>
    <property type="match status" value="1"/>
</dbReference>
<dbReference type="SUPFAM" id="SSF53335">
    <property type="entry name" value="S-adenosyl-L-methionine-dependent methyltransferases"/>
    <property type="match status" value="1"/>
</dbReference>
<dbReference type="STRING" id="258515.SAMN05192585_11917"/>
<dbReference type="EMBL" id="FNID01000019">
    <property type="protein sequence ID" value="SDN42901.1"/>
    <property type="molecule type" value="Genomic_DNA"/>
</dbReference>
<dbReference type="Pfam" id="PF13649">
    <property type="entry name" value="Methyltransf_25"/>
    <property type="match status" value="1"/>
</dbReference>
<keyword evidence="2" id="KW-0808">Transferase</keyword>
<dbReference type="OrthoDB" id="9811589at2"/>
<dbReference type="AlphaFoldDB" id="A0A1H0BBB4"/>
<protein>
    <submittedName>
        <fullName evidence="2">Methyltransferase domain-containing protein</fullName>
    </submittedName>
</protein>
<reference evidence="2 3" key="1">
    <citation type="submission" date="2016-10" db="EMBL/GenBank/DDBJ databases">
        <authorList>
            <person name="de Groot N.N."/>
        </authorList>
    </citation>
    <scope>NUCLEOTIDE SEQUENCE [LARGE SCALE GENOMIC DNA]</scope>
    <source>
        <strain evidence="2 3">CGMCC 1.5012</strain>
    </source>
</reference>
<accession>A0A1H0BBB4</accession>
<dbReference type="Gene3D" id="2.20.25.110">
    <property type="entry name" value="S-adenosyl-L-methionine-dependent methyltransferases"/>
    <property type="match status" value="1"/>
</dbReference>
<dbReference type="GO" id="GO:0008168">
    <property type="term" value="F:methyltransferase activity"/>
    <property type="evidence" value="ECO:0007669"/>
    <property type="project" value="UniProtKB-KW"/>
</dbReference>
<evidence type="ECO:0000313" key="3">
    <source>
        <dbReference type="Proteomes" id="UP000199182"/>
    </source>
</evidence>
<dbReference type="RefSeq" id="WP_092640462.1">
    <property type="nucleotide sequence ID" value="NZ_FNID01000019.1"/>
</dbReference>
<name>A0A1H0BBB4_9FIRM</name>
<evidence type="ECO:0000259" key="1">
    <source>
        <dbReference type="Pfam" id="PF13649"/>
    </source>
</evidence>
<feature type="domain" description="Methyltransferase" evidence="1">
    <location>
        <begin position="42"/>
        <end position="135"/>
    </location>
</feature>
<organism evidence="2 3">
    <name type="scientific">Acetanaerobacterium elongatum</name>
    <dbReference type="NCBI Taxonomy" id="258515"/>
    <lineage>
        <taxon>Bacteria</taxon>
        <taxon>Bacillati</taxon>
        <taxon>Bacillota</taxon>
        <taxon>Clostridia</taxon>
        <taxon>Eubacteriales</taxon>
        <taxon>Oscillospiraceae</taxon>
        <taxon>Acetanaerobacterium</taxon>
    </lineage>
</organism>